<evidence type="ECO:0000256" key="8">
    <source>
        <dbReference type="ARBA" id="ARBA00031423"/>
    </source>
</evidence>
<evidence type="ECO:0000256" key="1">
    <source>
        <dbReference type="ARBA" id="ARBA00000439"/>
    </source>
</evidence>
<dbReference type="PANTHER" id="PTHR32438:SF5">
    <property type="entry name" value="4-ALPHA-GLUCANOTRANSFERASE DPE1, CHLOROPLASTIC_AMYLOPLASTIC"/>
    <property type="match status" value="1"/>
</dbReference>
<comment type="catalytic activity">
    <reaction evidence="1 10">
        <text>Transfers a segment of a (1-&gt;4)-alpha-D-glucan to a new position in an acceptor, which may be glucose or a (1-&gt;4)-alpha-D-glucan.</text>
        <dbReference type="EC" id="2.4.1.25"/>
    </reaction>
</comment>
<dbReference type="EC" id="2.4.1.25" evidence="3 10"/>
<gene>
    <name evidence="11" type="primary">malQ</name>
    <name evidence="11" type="ORF">PBV87_01300</name>
</gene>
<keyword evidence="7 10" id="KW-0119">Carbohydrate metabolism</keyword>
<evidence type="ECO:0000256" key="6">
    <source>
        <dbReference type="ARBA" id="ARBA00022679"/>
    </source>
</evidence>
<dbReference type="PANTHER" id="PTHR32438">
    <property type="entry name" value="4-ALPHA-GLUCANOTRANSFERASE DPE1, CHLOROPLASTIC/AMYLOPLASTIC"/>
    <property type="match status" value="1"/>
</dbReference>
<dbReference type="InterPro" id="IPR017853">
    <property type="entry name" value="GH"/>
</dbReference>
<dbReference type="NCBIfam" id="TIGR00217">
    <property type="entry name" value="malQ"/>
    <property type="match status" value="1"/>
</dbReference>
<dbReference type="SUPFAM" id="SSF51445">
    <property type="entry name" value="(Trans)glycosidases"/>
    <property type="match status" value="1"/>
</dbReference>
<evidence type="ECO:0000256" key="10">
    <source>
        <dbReference type="RuleBase" id="RU361207"/>
    </source>
</evidence>
<reference evidence="11" key="1">
    <citation type="journal article" date="2023" name="Int. J. Syst. Evol. Microbiol.">
        <title>&lt;i&gt;Holtiella tumoricola&lt;/i&gt; gen. nov. sp. nov., isolated from a human clinical sample.</title>
        <authorList>
            <person name="Allen-Vercoe E."/>
            <person name="Daigneault M.C."/>
            <person name="Vancuren S.J."/>
            <person name="Cochrane K."/>
            <person name="O'Neal L.L."/>
            <person name="Sankaranarayanan K."/>
            <person name="Lawson P.A."/>
        </authorList>
    </citation>
    <scope>NUCLEOTIDE SEQUENCE</scope>
    <source>
        <strain evidence="11">CC70A</strain>
    </source>
</reference>
<dbReference type="GO" id="GO:0004134">
    <property type="term" value="F:4-alpha-glucanotransferase activity"/>
    <property type="evidence" value="ECO:0007669"/>
    <property type="project" value="UniProtKB-EC"/>
</dbReference>
<sequence length="494" mass="57384">MKRSSGIIMHISSLPEKHGIGTFGASAYKFADFLKESGQSYWQILPLGHTGYGDSPYQSFSAFAGNPYFIDLDILAKEGLLEKKDLQKVIYKGKNDQVDYKWLFDTRYKVLKKAYLKAKKVLNNEIKEFVVENKSWLNDYAMYMAIKEKMNFVSWQEWDLDIKLRKEESMKHYRMSLADEIGFWEFIQYEFYKQWNELKAYVNELGIQIIGDIPIYVASDSSDTWAHPELFKLDEDKNPITVAGCPPDAFSETGQLWGNPIYDWEYLEKTEYAWWVMRIKESLKLFDVIRIDHFRGFESYWEVPYGETTAVNGKWVKGPGLKLFKQIREDLGEVNIIAEDLGFLTDEVLEFRDATGYPGMKVLQFAFDTREQSDYIPHTYYKHCIVYTGTHDNDTIKGWMETTGMKEDVAYAKTYLHLNDEEGQNWGFIRGAWSSVGDVAITLMQDLLDLGNEARMNLPSTLGGNWIWRMPEASLTGALAEKLYNLTKLYGRCK</sequence>
<evidence type="ECO:0000256" key="7">
    <source>
        <dbReference type="ARBA" id="ARBA00023277"/>
    </source>
</evidence>
<accession>A0AA42DJU0</accession>
<dbReference type="EMBL" id="JAQIFT010000008">
    <property type="protein sequence ID" value="MDA3730151.1"/>
    <property type="molecule type" value="Genomic_DNA"/>
</dbReference>
<comment type="caution">
    <text evidence="11">The sequence shown here is derived from an EMBL/GenBank/DDBJ whole genome shotgun (WGS) entry which is preliminary data.</text>
</comment>
<evidence type="ECO:0000256" key="9">
    <source>
        <dbReference type="ARBA" id="ARBA00031501"/>
    </source>
</evidence>
<dbReference type="Pfam" id="PF02446">
    <property type="entry name" value="Glyco_hydro_77"/>
    <property type="match status" value="1"/>
</dbReference>
<dbReference type="Proteomes" id="UP001169242">
    <property type="component" value="Unassembled WGS sequence"/>
</dbReference>
<protein>
    <recommendedName>
        <fullName evidence="4 10">4-alpha-glucanotransferase</fullName>
        <ecNumber evidence="3 10">2.4.1.25</ecNumber>
    </recommendedName>
    <alternativeName>
        <fullName evidence="8 10">Amylomaltase</fullName>
    </alternativeName>
    <alternativeName>
        <fullName evidence="9 10">Disproportionating enzyme</fullName>
    </alternativeName>
</protein>
<evidence type="ECO:0000256" key="5">
    <source>
        <dbReference type="ARBA" id="ARBA00022676"/>
    </source>
</evidence>
<dbReference type="NCBIfam" id="NF011080">
    <property type="entry name" value="PRK14508.1-3"/>
    <property type="match status" value="1"/>
</dbReference>
<name>A0AA42DJU0_9FIRM</name>
<evidence type="ECO:0000313" key="12">
    <source>
        <dbReference type="Proteomes" id="UP001169242"/>
    </source>
</evidence>
<dbReference type="AlphaFoldDB" id="A0AA42DJU0"/>
<dbReference type="Gene3D" id="3.20.20.80">
    <property type="entry name" value="Glycosidases"/>
    <property type="match status" value="1"/>
</dbReference>
<dbReference type="RefSeq" id="WP_271010873.1">
    <property type="nucleotide sequence ID" value="NZ_JAQIFT010000008.1"/>
</dbReference>
<evidence type="ECO:0000256" key="3">
    <source>
        <dbReference type="ARBA" id="ARBA00012560"/>
    </source>
</evidence>
<evidence type="ECO:0000313" key="11">
    <source>
        <dbReference type="EMBL" id="MDA3730151.1"/>
    </source>
</evidence>
<dbReference type="InterPro" id="IPR003385">
    <property type="entry name" value="Glyco_hydro_77"/>
</dbReference>
<evidence type="ECO:0000256" key="4">
    <source>
        <dbReference type="ARBA" id="ARBA00020295"/>
    </source>
</evidence>
<proteinExistence type="inferred from homology"/>
<organism evidence="11 12">
    <name type="scientific">Holtiella tumoricola</name>
    <dbReference type="NCBI Taxonomy" id="3018743"/>
    <lineage>
        <taxon>Bacteria</taxon>
        <taxon>Bacillati</taxon>
        <taxon>Bacillota</taxon>
        <taxon>Clostridia</taxon>
        <taxon>Lachnospirales</taxon>
        <taxon>Cellulosilyticaceae</taxon>
        <taxon>Holtiella</taxon>
    </lineage>
</organism>
<keyword evidence="6 10" id="KW-0808">Transferase</keyword>
<dbReference type="GO" id="GO:0005975">
    <property type="term" value="P:carbohydrate metabolic process"/>
    <property type="evidence" value="ECO:0007669"/>
    <property type="project" value="InterPro"/>
</dbReference>
<keyword evidence="5 10" id="KW-0328">Glycosyltransferase</keyword>
<evidence type="ECO:0000256" key="2">
    <source>
        <dbReference type="ARBA" id="ARBA00005684"/>
    </source>
</evidence>
<keyword evidence="12" id="KW-1185">Reference proteome</keyword>
<comment type="similarity">
    <text evidence="2 10">Belongs to the disproportionating enzyme family.</text>
</comment>